<sequence>MGSIAASGGYYIAIPCDRIFANPGTITGSIGVIMEMANIEELLRKIGVYFMVVKSKEHKDIGSPFRKMTKEEKKLLKTVIDDVYYQFVDAVVLERGIKKEDVLRIADGRIMTGKQAVELGLVDELGNLQDAIYAVAKTAGIRGKPRVIKPRKKRPTLLELLGIKSLLEEYITTMRLQYR</sequence>
<dbReference type="NCBIfam" id="TIGR00706">
    <property type="entry name" value="SppA_dom"/>
    <property type="match status" value="1"/>
</dbReference>
<dbReference type="InterPro" id="IPR029045">
    <property type="entry name" value="ClpP/crotonase-like_dom_sf"/>
</dbReference>
<evidence type="ECO:0000259" key="5">
    <source>
        <dbReference type="Pfam" id="PF01343"/>
    </source>
</evidence>
<dbReference type="EMBL" id="BARU01008524">
    <property type="protein sequence ID" value="GAH42363.1"/>
    <property type="molecule type" value="Genomic_DNA"/>
</dbReference>
<evidence type="ECO:0000313" key="6">
    <source>
        <dbReference type="EMBL" id="GAH42363.1"/>
    </source>
</evidence>
<dbReference type="AlphaFoldDB" id="X1HAL3"/>
<accession>X1HAL3</accession>
<gene>
    <name evidence="6" type="ORF">S03H2_16656</name>
</gene>
<dbReference type="Gene3D" id="6.20.330.10">
    <property type="match status" value="1"/>
</dbReference>
<evidence type="ECO:0000256" key="3">
    <source>
        <dbReference type="ARBA" id="ARBA00022801"/>
    </source>
</evidence>
<keyword evidence="3" id="KW-0378">Hydrolase</keyword>
<comment type="caution">
    <text evidence="6">The sequence shown here is derived from an EMBL/GenBank/DDBJ whole genome shotgun (WGS) entry which is preliminary data.</text>
</comment>
<dbReference type="InterPro" id="IPR047272">
    <property type="entry name" value="S49_SppA_C"/>
</dbReference>
<feature type="domain" description="Peptidase S49" evidence="5">
    <location>
        <begin position="1"/>
        <end position="141"/>
    </location>
</feature>
<dbReference type="InterPro" id="IPR004635">
    <property type="entry name" value="Pept_S49_SppA"/>
</dbReference>
<proteinExistence type="inferred from homology"/>
<dbReference type="Gene3D" id="3.90.226.10">
    <property type="entry name" value="2-enoyl-CoA Hydratase, Chain A, domain 1"/>
    <property type="match status" value="1"/>
</dbReference>
<reference evidence="6" key="1">
    <citation type="journal article" date="2014" name="Front. Microbiol.">
        <title>High frequency of phylogenetically diverse reductive dehalogenase-homologous genes in deep subseafloor sedimentary metagenomes.</title>
        <authorList>
            <person name="Kawai M."/>
            <person name="Futagami T."/>
            <person name="Toyoda A."/>
            <person name="Takaki Y."/>
            <person name="Nishi S."/>
            <person name="Hori S."/>
            <person name="Arai W."/>
            <person name="Tsubouchi T."/>
            <person name="Morono Y."/>
            <person name="Uchiyama I."/>
            <person name="Ito T."/>
            <person name="Fujiyama A."/>
            <person name="Inagaki F."/>
            <person name="Takami H."/>
        </authorList>
    </citation>
    <scope>NUCLEOTIDE SEQUENCE</scope>
    <source>
        <strain evidence="6">Expedition CK06-06</strain>
    </source>
</reference>
<name>X1HAL3_9ZZZZ</name>
<keyword evidence="4" id="KW-0720">Serine protease</keyword>
<protein>
    <recommendedName>
        <fullName evidence="5">Peptidase S49 domain-containing protein</fullName>
    </recommendedName>
</protein>
<dbReference type="GO" id="GO:0006508">
    <property type="term" value="P:proteolysis"/>
    <property type="evidence" value="ECO:0007669"/>
    <property type="project" value="UniProtKB-KW"/>
</dbReference>
<evidence type="ECO:0000256" key="1">
    <source>
        <dbReference type="ARBA" id="ARBA00008683"/>
    </source>
</evidence>
<dbReference type="InterPro" id="IPR002142">
    <property type="entry name" value="Peptidase_S49"/>
</dbReference>
<dbReference type="Pfam" id="PF01343">
    <property type="entry name" value="Peptidase_S49"/>
    <property type="match status" value="1"/>
</dbReference>
<dbReference type="SUPFAM" id="SSF52096">
    <property type="entry name" value="ClpP/crotonase"/>
    <property type="match status" value="1"/>
</dbReference>
<dbReference type="CDD" id="cd07023">
    <property type="entry name" value="S49_Sppa_N_C"/>
    <property type="match status" value="1"/>
</dbReference>
<dbReference type="PANTHER" id="PTHR42987:SF7">
    <property type="entry name" value="SIGNAL PEPTIDE PEPTIDASE SPPA-RELATED"/>
    <property type="match status" value="1"/>
</dbReference>
<keyword evidence="2" id="KW-0645">Protease</keyword>
<evidence type="ECO:0000256" key="2">
    <source>
        <dbReference type="ARBA" id="ARBA00022670"/>
    </source>
</evidence>
<dbReference type="GO" id="GO:0008236">
    <property type="term" value="F:serine-type peptidase activity"/>
    <property type="evidence" value="ECO:0007669"/>
    <property type="project" value="UniProtKB-KW"/>
</dbReference>
<comment type="similarity">
    <text evidence="1">Belongs to the peptidase S49 family.</text>
</comment>
<evidence type="ECO:0000256" key="4">
    <source>
        <dbReference type="ARBA" id="ARBA00022825"/>
    </source>
</evidence>
<dbReference type="PANTHER" id="PTHR42987">
    <property type="entry name" value="PEPTIDASE S49"/>
    <property type="match status" value="1"/>
</dbReference>
<organism evidence="6">
    <name type="scientific">marine sediment metagenome</name>
    <dbReference type="NCBI Taxonomy" id="412755"/>
    <lineage>
        <taxon>unclassified sequences</taxon>
        <taxon>metagenomes</taxon>
        <taxon>ecological metagenomes</taxon>
    </lineage>
</organism>